<dbReference type="EMBL" id="CP038908">
    <property type="protein sequence ID" value="QGO06927.1"/>
    <property type="molecule type" value="Genomic_DNA"/>
</dbReference>
<dbReference type="Proteomes" id="UP000422232">
    <property type="component" value="Chromosome"/>
</dbReference>
<evidence type="ECO:0000313" key="2">
    <source>
        <dbReference type="Proteomes" id="UP000422232"/>
    </source>
</evidence>
<evidence type="ECO:0000313" key="1">
    <source>
        <dbReference type="EMBL" id="QGO06927.1"/>
    </source>
</evidence>
<protein>
    <submittedName>
        <fullName evidence="1">Uncharacterized protein</fullName>
    </submittedName>
</protein>
<gene>
    <name evidence="1" type="ORF">Psal009_02862</name>
</gene>
<dbReference type="AlphaFoldDB" id="A0A9Q6PTM3"/>
<sequence>MIKPRIYNARYYTRWLILLGLAMTLMSLLLEQLVVVHLDQQLVQQRGQVIEINYLIEQEWLNSQARTQRAQLSELVILLAEAQRANVGVKAYLQQLIEDLRFQTSDKDQPLVTLGQYHHVLKKALASYRAVNLEFINSRYVQRIKLEESIVDLQMSRARWEKIALLLQVLGLVFILSREIFRR</sequence>
<keyword evidence="2" id="KW-1185">Reference proteome</keyword>
<reference evidence="1 2" key="1">
    <citation type="submission" date="2019-04" db="EMBL/GenBank/DDBJ databases">
        <title>Complete genome sequencing of Piscirickettsia salmonis strain Psal-009.</title>
        <authorList>
            <person name="Schober I."/>
            <person name="Bunk B."/>
            <person name="Sproer C."/>
            <person name="Carril G.P."/>
            <person name="Riedel T."/>
            <person name="Flores-Herrera P.A."/>
            <person name="Nourdin-Galindo G."/>
            <person name="Marshall S.H."/>
            <person name="Overmann J."/>
        </authorList>
    </citation>
    <scope>NUCLEOTIDE SEQUENCE [LARGE SCALE GENOMIC DNA]</scope>
    <source>
        <strain evidence="1 2">Psal-009</strain>
    </source>
</reference>
<proteinExistence type="predicted"/>
<accession>A0A9Q6PTM3</accession>
<name>A0A9Q6PTM3_PISSA</name>
<organism evidence="1 2">
    <name type="scientific">Piscirickettsia salmonis</name>
    <dbReference type="NCBI Taxonomy" id="1238"/>
    <lineage>
        <taxon>Bacteria</taxon>
        <taxon>Pseudomonadati</taxon>
        <taxon>Pseudomonadota</taxon>
        <taxon>Gammaproteobacteria</taxon>
        <taxon>Thiotrichales</taxon>
        <taxon>Piscirickettsiaceae</taxon>
        <taxon>Piscirickettsia</taxon>
    </lineage>
</organism>